<keyword evidence="3 6" id="KW-0032">Aminotransferase</keyword>
<protein>
    <recommendedName>
        <fullName evidence="6">Aminotransferase</fullName>
        <ecNumber evidence="6">2.6.1.-</ecNumber>
    </recommendedName>
</protein>
<dbReference type="Gene3D" id="3.40.640.10">
    <property type="entry name" value="Type I PLP-dependent aspartate aminotransferase-like (Major domain)"/>
    <property type="match status" value="1"/>
</dbReference>
<dbReference type="InterPro" id="IPR050596">
    <property type="entry name" value="AspAT/PAT-like"/>
</dbReference>
<comment type="similarity">
    <text evidence="2 6">Belongs to the class-I pyridoxal-phosphate-dependent aminotransferase family.</text>
</comment>
<evidence type="ECO:0000256" key="1">
    <source>
        <dbReference type="ARBA" id="ARBA00001933"/>
    </source>
</evidence>
<evidence type="ECO:0000256" key="2">
    <source>
        <dbReference type="ARBA" id="ARBA00007441"/>
    </source>
</evidence>
<dbReference type="OrthoDB" id="9802328at2"/>
<reference evidence="8 9" key="1">
    <citation type="journal article" date="2014" name="Arch. Microbiol.">
        <title>Bacillus mesophilum sp. nov., strain IITR-54T, a novel 4-chlorobiphenyl dechlorinating bacterium.</title>
        <authorList>
            <person name="Manickam N."/>
            <person name="Singh N.K."/>
            <person name="Bajaj A."/>
            <person name="Kumar R.M."/>
            <person name="Kaur G."/>
            <person name="Kaur N."/>
            <person name="Bala M."/>
            <person name="Kumar A."/>
            <person name="Mayilraj S."/>
        </authorList>
    </citation>
    <scope>NUCLEOTIDE SEQUENCE [LARGE SCALE GENOMIC DNA]</scope>
    <source>
        <strain evidence="8 9">IITR-54</strain>
    </source>
</reference>
<dbReference type="SUPFAM" id="SSF53383">
    <property type="entry name" value="PLP-dependent transferases"/>
    <property type="match status" value="1"/>
</dbReference>
<dbReference type="GO" id="GO:0030170">
    <property type="term" value="F:pyridoxal phosphate binding"/>
    <property type="evidence" value="ECO:0007669"/>
    <property type="project" value="InterPro"/>
</dbReference>
<dbReference type="PRINTS" id="PR00753">
    <property type="entry name" value="ACCSYNTHASE"/>
</dbReference>
<dbReference type="GO" id="GO:0008483">
    <property type="term" value="F:transaminase activity"/>
    <property type="evidence" value="ECO:0007669"/>
    <property type="project" value="UniProtKB-KW"/>
</dbReference>
<dbReference type="PROSITE" id="PS00105">
    <property type="entry name" value="AA_TRANSFER_CLASS_1"/>
    <property type="match status" value="1"/>
</dbReference>
<dbReference type="Gene3D" id="3.90.1150.10">
    <property type="entry name" value="Aspartate Aminotransferase, domain 1"/>
    <property type="match status" value="1"/>
</dbReference>
<dbReference type="AlphaFoldDB" id="A0A7V7RNN8"/>
<dbReference type="PANTHER" id="PTHR46383">
    <property type="entry name" value="ASPARTATE AMINOTRANSFERASE"/>
    <property type="match status" value="1"/>
</dbReference>
<accession>A0A7V7RNN8</accession>
<evidence type="ECO:0000256" key="4">
    <source>
        <dbReference type="ARBA" id="ARBA00022679"/>
    </source>
</evidence>
<dbReference type="InterPro" id="IPR004839">
    <property type="entry name" value="Aminotransferase_I/II_large"/>
</dbReference>
<keyword evidence="9" id="KW-1185">Reference proteome</keyword>
<dbReference type="InterPro" id="IPR004838">
    <property type="entry name" value="NHTrfase_class1_PyrdxlP-BS"/>
</dbReference>
<evidence type="ECO:0000256" key="5">
    <source>
        <dbReference type="ARBA" id="ARBA00022898"/>
    </source>
</evidence>
<dbReference type="InterPro" id="IPR015422">
    <property type="entry name" value="PyrdxlP-dep_Trfase_small"/>
</dbReference>
<evidence type="ECO:0000313" key="8">
    <source>
        <dbReference type="EMBL" id="KAB2333652.1"/>
    </source>
</evidence>
<dbReference type="GO" id="GO:0006520">
    <property type="term" value="P:amino acid metabolic process"/>
    <property type="evidence" value="ECO:0007669"/>
    <property type="project" value="InterPro"/>
</dbReference>
<evidence type="ECO:0000313" key="9">
    <source>
        <dbReference type="Proteomes" id="UP000441354"/>
    </source>
</evidence>
<evidence type="ECO:0000256" key="3">
    <source>
        <dbReference type="ARBA" id="ARBA00022576"/>
    </source>
</evidence>
<dbReference type="RefSeq" id="WP_151573054.1">
    <property type="nucleotide sequence ID" value="NZ_WBOT01000002.1"/>
</dbReference>
<dbReference type="FunFam" id="3.40.640.10:FF:000033">
    <property type="entry name" value="Aspartate aminotransferase"/>
    <property type="match status" value="1"/>
</dbReference>
<dbReference type="Proteomes" id="UP000441354">
    <property type="component" value="Unassembled WGS sequence"/>
</dbReference>
<dbReference type="EC" id="2.6.1.-" evidence="6"/>
<dbReference type="InterPro" id="IPR015424">
    <property type="entry name" value="PyrdxlP-dep_Trfase"/>
</dbReference>
<dbReference type="PANTHER" id="PTHR46383:SF1">
    <property type="entry name" value="ASPARTATE AMINOTRANSFERASE"/>
    <property type="match status" value="1"/>
</dbReference>
<evidence type="ECO:0000259" key="7">
    <source>
        <dbReference type="Pfam" id="PF00155"/>
    </source>
</evidence>
<dbReference type="EMBL" id="WBOT01000002">
    <property type="protein sequence ID" value="KAB2333652.1"/>
    <property type="molecule type" value="Genomic_DNA"/>
</dbReference>
<dbReference type="CDD" id="cd00609">
    <property type="entry name" value="AAT_like"/>
    <property type="match status" value="1"/>
</dbReference>
<comment type="caution">
    <text evidence="8">The sequence shown here is derived from an EMBL/GenBank/DDBJ whole genome shotgun (WGS) entry which is preliminary data.</text>
</comment>
<evidence type="ECO:0000256" key="6">
    <source>
        <dbReference type="RuleBase" id="RU000481"/>
    </source>
</evidence>
<gene>
    <name evidence="8" type="ORF">F7732_06075</name>
</gene>
<sequence>MDFELANRVKALTPSTTLAITAKAKELKAQGFDVIGLGAGEPDFNTPQHIIEAAAASMNEGHTKYTPAAGLPLLKKEIAKKLENDQGLHFDPSEIIVTNGAKHALYTLFQVLLNEGDEVIIPIPYWVSYPEQVKLAGGVPVYTEGLEENEFKITPEQLEASITEKTKAVIINSPSNPTGVLYSEEELKKLGEVCLKHKVLIVSDEIYEKLVYGDHKHISIAQISPELKEQTIIINGVSKSHSMTGWRIGYAAGNQSIIKAMTNLASHSTSNPTTPAQYGTIAAYAGPQDKLAEMNAAFEQRLNIIYEQLVSIPGFTCIKPQGAFYLFPNVAEAAASAGYQNVDEFVAALLEEAMVAVIPGSGFGSPNNIRISYASSLDSLEQAVSRIKNFVLSKIEQTN</sequence>
<name>A0A7V7RNN8_9BACI</name>
<dbReference type="Pfam" id="PF00155">
    <property type="entry name" value="Aminotran_1_2"/>
    <property type="match status" value="1"/>
</dbReference>
<feature type="domain" description="Aminotransferase class I/classII large" evidence="7">
    <location>
        <begin position="33"/>
        <end position="387"/>
    </location>
</feature>
<keyword evidence="5" id="KW-0663">Pyridoxal phosphate</keyword>
<organism evidence="8 9">
    <name type="scientific">Bacillus mesophilum</name>
    <dbReference type="NCBI Taxonomy" id="1071718"/>
    <lineage>
        <taxon>Bacteria</taxon>
        <taxon>Bacillati</taxon>
        <taxon>Bacillota</taxon>
        <taxon>Bacilli</taxon>
        <taxon>Bacillales</taxon>
        <taxon>Bacillaceae</taxon>
        <taxon>Bacillus</taxon>
    </lineage>
</organism>
<dbReference type="InterPro" id="IPR015421">
    <property type="entry name" value="PyrdxlP-dep_Trfase_major"/>
</dbReference>
<comment type="cofactor">
    <cofactor evidence="1 6">
        <name>pyridoxal 5'-phosphate</name>
        <dbReference type="ChEBI" id="CHEBI:597326"/>
    </cofactor>
</comment>
<proteinExistence type="inferred from homology"/>
<keyword evidence="4 6" id="KW-0808">Transferase</keyword>